<feature type="chain" id="PRO_5031265211" description="SGNH hydrolase-type esterase domain-containing protein" evidence="2">
    <location>
        <begin position="35"/>
        <end position="575"/>
    </location>
</feature>
<evidence type="ECO:0000256" key="2">
    <source>
        <dbReference type="SAM" id="SignalP"/>
    </source>
</evidence>
<gene>
    <name evidence="4" type="ORF">JI435_073100</name>
</gene>
<evidence type="ECO:0000313" key="5">
    <source>
        <dbReference type="Proteomes" id="UP000663193"/>
    </source>
</evidence>
<evidence type="ECO:0000256" key="1">
    <source>
        <dbReference type="SAM" id="MobiDB-lite"/>
    </source>
</evidence>
<dbReference type="SUPFAM" id="SSF69318">
    <property type="entry name" value="Integrin alpha N-terminal domain"/>
    <property type="match status" value="1"/>
</dbReference>
<dbReference type="Gene3D" id="3.40.50.1110">
    <property type="entry name" value="SGNH hydrolase"/>
    <property type="match status" value="1"/>
</dbReference>
<dbReference type="Proteomes" id="UP000663193">
    <property type="component" value="Chromosome 4"/>
</dbReference>
<dbReference type="Pfam" id="PF13472">
    <property type="entry name" value="Lipase_GDSL_2"/>
    <property type="match status" value="1"/>
</dbReference>
<dbReference type="InterPro" id="IPR036514">
    <property type="entry name" value="SGNH_hydro_sf"/>
</dbReference>
<evidence type="ECO:0000259" key="3">
    <source>
        <dbReference type="Pfam" id="PF13472"/>
    </source>
</evidence>
<organism evidence="4 5">
    <name type="scientific">Phaeosphaeria nodorum (strain SN15 / ATCC MYA-4574 / FGSC 10173)</name>
    <name type="common">Glume blotch fungus</name>
    <name type="synonym">Parastagonospora nodorum</name>
    <dbReference type="NCBI Taxonomy" id="321614"/>
    <lineage>
        <taxon>Eukaryota</taxon>
        <taxon>Fungi</taxon>
        <taxon>Dikarya</taxon>
        <taxon>Ascomycota</taxon>
        <taxon>Pezizomycotina</taxon>
        <taxon>Dothideomycetes</taxon>
        <taxon>Pleosporomycetidae</taxon>
        <taxon>Pleosporales</taxon>
        <taxon>Pleosporineae</taxon>
        <taxon>Phaeosphaeriaceae</taxon>
        <taxon>Parastagonospora</taxon>
    </lineage>
</organism>
<dbReference type="PANTHER" id="PTHR30383:SF31">
    <property type="entry name" value="SGNH HYDROLASE-TYPE ESTERASE DOMAIN-CONTAINING PROTEIN-RELATED"/>
    <property type="match status" value="1"/>
</dbReference>
<dbReference type="OrthoDB" id="3915838at2759"/>
<dbReference type="AlphaFoldDB" id="A0A7U2EZT6"/>
<name>A0A7U2EZT6_PHANO</name>
<keyword evidence="2" id="KW-0732">Signal</keyword>
<proteinExistence type="predicted"/>
<dbReference type="PANTHER" id="PTHR30383">
    <property type="entry name" value="THIOESTERASE 1/PROTEASE 1/LYSOPHOSPHOLIPASE L1"/>
    <property type="match status" value="1"/>
</dbReference>
<accession>A0A7U2EZT6</accession>
<dbReference type="CDD" id="cd01833">
    <property type="entry name" value="XynB_like"/>
    <property type="match status" value="1"/>
</dbReference>
<keyword evidence="5" id="KW-1185">Reference proteome</keyword>
<protein>
    <recommendedName>
        <fullName evidence="3">SGNH hydrolase-type esterase domain-containing protein</fullName>
    </recommendedName>
</protein>
<feature type="region of interest" description="Disordered" evidence="1">
    <location>
        <begin position="552"/>
        <end position="575"/>
    </location>
</feature>
<sequence>MLNHRPSGHSRMGVHIVLLLLLTVQSLFVTSVPADLHTHCYFHDRGITDKSRRVDEKPLLRLMPLGASITQGWDIGTVESLQNGYCKPLRQELRHRGYAVNMVGSRAHGDFSDRQHEGWSGLKIDDVALKMLPVMTSQKPNLVLILLGSNDCFQGRRENNMDYARTMKDRMRTLIERVYSTSSDVTIILATIPPTTDAGNEPYIQTANAEYKELASELQGRGRKIELVDMYTTWLKPEDYSDSIHFKPQGYAKLAALFVDGFSRAEKKGWLTAPIDTGIGDSAGCYPSPNGFHGPVRTQLGSDGGDLRGDGVRYCDIFGRGNDDYLWSPPYWNGHPHVLDTQLDSKFVDVGEWDGDGLCDILTVDRATGNVDMWRNTYKKGDASPTFGAPVRVVDRNLCPQTIPPSNQNDPAHYLTSDLPNFVWYICMSPKGLSLGWLNRPSGLETLPSTNRAQIKIAEGFSCSEHRWADVNGDGLVDFLAVEAESGNVILWINCGMVPSLTSGMLWEKRLGFWTPGKGKGANVHFPKLSRSGRADMHVVDEKTAQADTWFNDGECRGARDDGEVKDPGLPKIPA</sequence>
<evidence type="ECO:0000313" key="4">
    <source>
        <dbReference type="EMBL" id="QRC94025.1"/>
    </source>
</evidence>
<reference evidence="5" key="1">
    <citation type="journal article" date="2021" name="BMC Genomics">
        <title>Chromosome-level genome assembly and manually-curated proteome of model necrotroph Parastagonospora nodorum Sn15 reveals a genome-wide trove of candidate effector homologs, and redundancy of virulence-related functions within an accessory chromosome.</title>
        <authorList>
            <person name="Bertazzoni S."/>
            <person name="Jones D.A.B."/>
            <person name="Phan H.T."/>
            <person name="Tan K.-C."/>
            <person name="Hane J.K."/>
        </authorList>
    </citation>
    <scope>NUCLEOTIDE SEQUENCE [LARGE SCALE GENOMIC DNA]</scope>
    <source>
        <strain evidence="5">SN15 / ATCC MYA-4574 / FGSC 10173)</strain>
    </source>
</reference>
<feature type="signal peptide" evidence="2">
    <location>
        <begin position="1"/>
        <end position="34"/>
    </location>
</feature>
<dbReference type="VEuPathDB" id="FungiDB:JI435_073100"/>
<dbReference type="InterPro" id="IPR028994">
    <property type="entry name" value="Integrin_alpha_N"/>
</dbReference>
<dbReference type="InterPro" id="IPR013830">
    <property type="entry name" value="SGNH_hydro"/>
</dbReference>
<dbReference type="EMBL" id="CP069026">
    <property type="protein sequence ID" value="QRC94025.1"/>
    <property type="molecule type" value="Genomic_DNA"/>
</dbReference>
<dbReference type="InterPro" id="IPR051532">
    <property type="entry name" value="Ester_Hydrolysis_Enzymes"/>
</dbReference>
<dbReference type="SUPFAM" id="SSF52266">
    <property type="entry name" value="SGNH hydrolase"/>
    <property type="match status" value="1"/>
</dbReference>
<feature type="domain" description="SGNH hydrolase-type esterase" evidence="3">
    <location>
        <begin position="65"/>
        <end position="252"/>
    </location>
</feature>
<feature type="compositionally biased region" description="Basic and acidic residues" evidence="1">
    <location>
        <begin position="554"/>
        <end position="569"/>
    </location>
</feature>